<protein>
    <recommendedName>
        <fullName evidence="3">Glycosyltransferase</fullName>
    </recommendedName>
</protein>
<evidence type="ECO:0000313" key="2">
    <source>
        <dbReference type="Proteomes" id="UP000619479"/>
    </source>
</evidence>
<dbReference type="RefSeq" id="WP_203755606.1">
    <property type="nucleotide sequence ID" value="NZ_BAAAUC010000086.1"/>
</dbReference>
<dbReference type="AlphaFoldDB" id="A0A919MH85"/>
<keyword evidence="2" id="KW-1185">Reference proteome</keyword>
<organism evidence="1 2">
    <name type="scientific">Actinoplanes cyaneus</name>
    <dbReference type="NCBI Taxonomy" id="52696"/>
    <lineage>
        <taxon>Bacteria</taxon>
        <taxon>Bacillati</taxon>
        <taxon>Actinomycetota</taxon>
        <taxon>Actinomycetes</taxon>
        <taxon>Micromonosporales</taxon>
        <taxon>Micromonosporaceae</taxon>
        <taxon>Actinoplanes</taxon>
    </lineage>
</organism>
<dbReference type="InterPro" id="IPR050194">
    <property type="entry name" value="Glycosyltransferase_grp1"/>
</dbReference>
<dbReference type="EMBL" id="BOMH01000093">
    <property type="protein sequence ID" value="GID71016.1"/>
    <property type="molecule type" value="Genomic_DNA"/>
</dbReference>
<comment type="caution">
    <text evidence="1">The sequence shown here is derived from an EMBL/GenBank/DDBJ whole genome shotgun (WGS) entry which is preliminary data.</text>
</comment>
<accession>A0A919MH85</accession>
<dbReference type="CDD" id="cd03801">
    <property type="entry name" value="GT4_PimA-like"/>
    <property type="match status" value="1"/>
</dbReference>
<dbReference type="PANTHER" id="PTHR45947">
    <property type="entry name" value="SULFOQUINOVOSYL TRANSFERASE SQD2"/>
    <property type="match status" value="1"/>
</dbReference>
<reference evidence="1" key="1">
    <citation type="submission" date="2021-01" db="EMBL/GenBank/DDBJ databases">
        <title>Whole genome shotgun sequence of Actinoplanes cyaneus NBRC 14990.</title>
        <authorList>
            <person name="Komaki H."/>
            <person name="Tamura T."/>
        </authorList>
    </citation>
    <scope>NUCLEOTIDE SEQUENCE</scope>
    <source>
        <strain evidence="1">NBRC 14990</strain>
    </source>
</reference>
<dbReference type="GO" id="GO:0016757">
    <property type="term" value="F:glycosyltransferase activity"/>
    <property type="evidence" value="ECO:0007669"/>
    <property type="project" value="TreeGrafter"/>
</dbReference>
<dbReference type="Proteomes" id="UP000619479">
    <property type="component" value="Unassembled WGS sequence"/>
</dbReference>
<dbReference type="PANTHER" id="PTHR45947:SF3">
    <property type="entry name" value="SULFOQUINOVOSYL TRANSFERASE SQD2"/>
    <property type="match status" value="1"/>
</dbReference>
<name>A0A919MH85_9ACTN</name>
<dbReference type="SUPFAM" id="SSF53756">
    <property type="entry name" value="UDP-Glycosyltransferase/glycogen phosphorylase"/>
    <property type="match status" value="1"/>
</dbReference>
<dbReference type="Pfam" id="PF13692">
    <property type="entry name" value="Glyco_trans_1_4"/>
    <property type="match status" value="1"/>
</dbReference>
<proteinExistence type="predicted"/>
<evidence type="ECO:0008006" key="3">
    <source>
        <dbReference type="Google" id="ProtNLM"/>
    </source>
</evidence>
<dbReference type="Gene3D" id="3.40.50.2000">
    <property type="entry name" value="Glycogen Phosphorylase B"/>
    <property type="match status" value="2"/>
</dbReference>
<evidence type="ECO:0000313" key="1">
    <source>
        <dbReference type="EMBL" id="GID71016.1"/>
    </source>
</evidence>
<gene>
    <name evidence="1" type="ORF">Acy02nite_88970</name>
</gene>
<sequence>MIIAVVADSAAQPADWSRDPRTLADGLRELGHQVVAPGPELTWPVDAQRPLPHFPARPDVVLSLGPAAPPVAAVLAETLGVPLALMLPPGLTDPDTPPGYARLLAQHLPAALLIAESERHADVAIRAGADPHRTVVVAPGLRLDPFTAPPAPGGEPLRLLCDLSRTPPGPQAFLAAVLGRLDRPTRLTVLTGPGEPPPEVKQLWADRPDTTVADLAEAALPGHYAQCDAVLAPSPDTDETLAVLRAMAAGRALLAVDDPAIQDLVSTTRNGMLARAGDADEWVDKLDYLLSGAALRLHLGRGARARAEAQFALPRTLGRLESRLAALTRSWNYLDHSATDEGEMW</sequence>